<sequence>MGVVIVLFAFVVISLCSIALGLLFTRINFSFGLAISASLPFIVGYLLQVTTLFYLIPILPLVTWIVHSIRVSREKPSFK</sequence>
<feature type="transmembrane region" description="Helical" evidence="1">
    <location>
        <begin position="53"/>
        <end position="71"/>
    </location>
</feature>
<gene>
    <name evidence="2" type="ORF">SAMN05216353_10226</name>
</gene>
<evidence type="ECO:0000256" key="1">
    <source>
        <dbReference type="SAM" id="Phobius"/>
    </source>
</evidence>
<dbReference type="AlphaFoldDB" id="A0A1I2JW85"/>
<keyword evidence="3" id="KW-1185">Reference proteome</keyword>
<proteinExistence type="predicted"/>
<organism evidence="2 3">
    <name type="scientific">Halobacillus alkaliphilus</name>
    <dbReference type="NCBI Taxonomy" id="396056"/>
    <lineage>
        <taxon>Bacteria</taxon>
        <taxon>Bacillati</taxon>
        <taxon>Bacillota</taxon>
        <taxon>Bacilli</taxon>
        <taxon>Bacillales</taxon>
        <taxon>Bacillaceae</taxon>
        <taxon>Halobacillus</taxon>
    </lineage>
</organism>
<keyword evidence="1" id="KW-0812">Transmembrane</keyword>
<accession>A0A1I2JW85</accession>
<dbReference type="EMBL" id="FOOG01000002">
    <property type="protein sequence ID" value="SFF57056.1"/>
    <property type="molecule type" value="Genomic_DNA"/>
</dbReference>
<keyword evidence="1" id="KW-1133">Transmembrane helix</keyword>
<reference evidence="3" key="1">
    <citation type="submission" date="2016-10" db="EMBL/GenBank/DDBJ databases">
        <authorList>
            <person name="Varghese N."/>
            <person name="Submissions S."/>
        </authorList>
    </citation>
    <scope>NUCLEOTIDE SEQUENCE [LARGE SCALE GENOMIC DNA]</scope>
    <source>
        <strain evidence="3">FP5</strain>
    </source>
</reference>
<dbReference type="Proteomes" id="UP000198897">
    <property type="component" value="Unassembled WGS sequence"/>
</dbReference>
<name>A0A1I2JW85_9BACI</name>
<protein>
    <submittedName>
        <fullName evidence="2">Uncharacterized protein</fullName>
    </submittedName>
</protein>
<evidence type="ECO:0000313" key="3">
    <source>
        <dbReference type="Proteomes" id="UP000198897"/>
    </source>
</evidence>
<keyword evidence="1" id="KW-0472">Membrane</keyword>
<feature type="transmembrane region" description="Helical" evidence="1">
    <location>
        <begin position="6"/>
        <end position="24"/>
    </location>
</feature>
<evidence type="ECO:0000313" key="2">
    <source>
        <dbReference type="EMBL" id="SFF57056.1"/>
    </source>
</evidence>